<dbReference type="InterPro" id="IPR012675">
    <property type="entry name" value="Beta-grasp_dom_sf"/>
</dbReference>
<keyword evidence="1" id="KW-0001">2Fe-2S</keyword>
<dbReference type="OMA" id="HVIMSNE"/>
<dbReference type="OrthoDB" id="268593at2759"/>
<dbReference type="GO" id="GO:0009055">
    <property type="term" value="F:electron transfer activity"/>
    <property type="evidence" value="ECO:0007669"/>
    <property type="project" value="TreeGrafter"/>
</dbReference>
<dbReference type="Pfam" id="PF00111">
    <property type="entry name" value="Fer2"/>
    <property type="match status" value="1"/>
</dbReference>
<dbReference type="CDD" id="cd00207">
    <property type="entry name" value="fer2"/>
    <property type="match status" value="1"/>
</dbReference>
<dbReference type="PANTHER" id="PTHR23426">
    <property type="entry name" value="FERREDOXIN/ADRENODOXIN"/>
    <property type="match status" value="1"/>
</dbReference>
<dbReference type="AlphaFoldDB" id="A0A5J4YJ56"/>
<dbReference type="GO" id="GO:0046872">
    <property type="term" value="F:metal ion binding"/>
    <property type="evidence" value="ECO:0007669"/>
    <property type="project" value="UniProtKB-KW"/>
</dbReference>
<evidence type="ECO:0000313" key="8">
    <source>
        <dbReference type="Proteomes" id="UP000324585"/>
    </source>
</evidence>
<dbReference type="Gene3D" id="3.10.20.30">
    <property type="match status" value="1"/>
</dbReference>
<evidence type="ECO:0000256" key="2">
    <source>
        <dbReference type="ARBA" id="ARBA00022723"/>
    </source>
</evidence>
<protein>
    <submittedName>
        <fullName evidence="7">Adrenodoxin-like protein 2, mitochondrial</fullName>
    </submittedName>
</protein>
<organism evidence="7 8">
    <name type="scientific">Porphyridium purpureum</name>
    <name type="common">Red alga</name>
    <name type="synonym">Porphyridium cruentum</name>
    <dbReference type="NCBI Taxonomy" id="35688"/>
    <lineage>
        <taxon>Eukaryota</taxon>
        <taxon>Rhodophyta</taxon>
        <taxon>Bangiophyceae</taxon>
        <taxon>Porphyridiales</taxon>
        <taxon>Porphyridiaceae</taxon>
        <taxon>Porphyridium</taxon>
    </lineage>
</organism>
<dbReference type="EMBL" id="VRMN01000013">
    <property type="protein sequence ID" value="KAA8491429.1"/>
    <property type="molecule type" value="Genomic_DNA"/>
</dbReference>
<evidence type="ECO:0000313" key="7">
    <source>
        <dbReference type="EMBL" id="KAA8491429.1"/>
    </source>
</evidence>
<gene>
    <name evidence="7" type="ORF">FVE85_2444</name>
</gene>
<dbReference type="PROSITE" id="PS00814">
    <property type="entry name" value="ADX"/>
    <property type="match status" value="1"/>
</dbReference>
<evidence type="ECO:0000256" key="3">
    <source>
        <dbReference type="ARBA" id="ARBA00023004"/>
    </source>
</evidence>
<dbReference type="PROSITE" id="PS51085">
    <property type="entry name" value="2FE2S_FER_2"/>
    <property type="match status" value="1"/>
</dbReference>
<dbReference type="Proteomes" id="UP000324585">
    <property type="component" value="Unassembled WGS sequence"/>
</dbReference>
<evidence type="ECO:0000256" key="1">
    <source>
        <dbReference type="ARBA" id="ARBA00022714"/>
    </source>
</evidence>
<evidence type="ECO:0000256" key="4">
    <source>
        <dbReference type="ARBA" id="ARBA00023014"/>
    </source>
</evidence>
<dbReference type="GO" id="GO:0005739">
    <property type="term" value="C:mitochondrion"/>
    <property type="evidence" value="ECO:0007669"/>
    <property type="project" value="TreeGrafter"/>
</dbReference>
<keyword evidence="3" id="KW-0408">Iron</keyword>
<proteinExistence type="predicted"/>
<dbReference type="InterPro" id="IPR001055">
    <property type="entry name" value="Adrenodoxin-like"/>
</dbReference>
<sequence>MLRRAVGVWRATRVGSSRARLAGYRANASVATGDAAEGGEKRDTIRVRFVDRDGGAGNVDVRVPIGTHMLDAAHQNNVDLEGACEGTLACSTCHVYVREDFVDKLQPPAEDEQDMLDLAFALKDNSRLGCQIKASPEIDGIELTLPPNTRNLLEK</sequence>
<dbReference type="InterPro" id="IPR001041">
    <property type="entry name" value="2Fe-2S_ferredoxin-type"/>
</dbReference>
<dbReference type="SUPFAM" id="SSF54292">
    <property type="entry name" value="2Fe-2S ferredoxin-like"/>
    <property type="match status" value="1"/>
</dbReference>
<evidence type="ECO:0000259" key="6">
    <source>
        <dbReference type="PROSITE" id="PS51085"/>
    </source>
</evidence>
<keyword evidence="8" id="KW-1185">Reference proteome</keyword>
<feature type="domain" description="2Fe-2S ferredoxin-type" evidence="6">
    <location>
        <begin position="45"/>
        <end position="149"/>
    </location>
</feature>
<reference evidence="8" key="1">
    <citation type="journal article" date="2019" name="Nat. Commun.">
        <title>Expansion of phycobilisome linker gene families in mesophilic red algae.</title>
        <authorList>
            <person name="Lee J."/>
            <person name="Kim D."/>
            <person name="Bhattacharya D."/>
            <person name="Yoon H.S."/>
        </authorList>
    </citation>
    <scope>NUCLEOTIDE SEQUENCE [LARGE SCALE GENOMIC DNA]</scope>
    <source>
        <strain evidence="8">CCMP 1328</strain>
    </source>
</reference>
<keyword evidence="2" id="KW-0479">Metal-binding</keyword>
<evidence type="ECO:0000256" key="5">
    <source>
        <dbReference type="ARBA" id="ARBA00034078"/>
    </source>
</evidence>
<dbReference type="InterPro" id="IPR018298">
    <property type="entry name" value="Adrenodoxin_Fe-S_BS"/>
</dbReference>
<keyword evidence="4" id="KW-0411">Iron-sulfur</keyword>
<dbReference type="PRINTS" id="PR00355">
    <property type="entry name" value="ADRENODOXIN"/>
</dbReference>
<comment type="cofactor">
    <cofactor evidence="5">
        <name>[2Fe-2S] cluster</name>
        <dbReference type="ChEBI" id="CHEBI:190135"/>
    </cofactor>
</comment>
<accession>A0A5J4YJ56</accession>
<dbReference type="GO" id="GO:0051537">
    <property type="term" value="F:2 iron, 2 sulfur cluster binding"/>
    <property type="evidence" value="ECO:0007669"/>
    <property type="project" value="UniProtKB-KW"/>
</dbReference>
<dbReference type="GO" id="GO:0140647">
    <property type="term" value="P:P450-containing electron transport chain"/>
    <property type="evidence" value="ECO:0007669"/>
    <property type="project" value="InterPro"/>
</dbReference>
<dbReference type="InterPro" id="IPR036010">
    <property type="entry name" value="2Fe-2S_ferredoxin-like_sf"/>
</dbReference>
<comment type="caution">
    <text evidence="7">The sequence shown here is derived from an EMBL/GenBank/DDBJ whole genome shotgun (WGS) entry which is preliminary data.</text>
</comment>
<name>A0A5J4YJ56_PORPP</name>
<dbReference type="PANTHER" id="PTHR23426:SF34">
    <property type="entry name" value="ADRENODOXIN-LIKE PROTEIN 1, MITOCHONDRIAL-RELATED"/>
    <property type="match status" value="1"/>
</dbReference>